<keyword evidence="1" id="KW-0472">Membrane</keyword>
<evidence type="ECO:0000256" key="1">
    <source>
        <dbReference type="SAM" id="Phobius"/>
    </source>
</evidence>
<proteinExistence type="predicted"/>
<keyword evidence="1" id="KW-0812">Transmembrane</keyword>
<organism evidence="2 3">
    <name type="scientific">Hydrogenobacter hydrogenophilus</name>
    <dbReference type="NCBI Taxonomy" id="35835"/>
    <lineage>
        <taxon>Bacteria</taxon>
        <taxon>Pseudomonadati</taxon>
        <taxon>Aquificota</taxon>
        <taxon>Aquificia</taxon>
        <taxon>Aquificales</taxon>
        <taxon>Aquificaceae</taxon>
        <taxon>Hydrogenobacter</taxon>
    </lineage>
</organism>
<evidence type="ECO:0000313" key="2">
    <source>
        <dbReference type="EMBL" id="SNZ16747.1"/>
    </source>
</evidence>
<dbReference type="RefSeq" id="WP_180764115.1">
    <property type="nucleotide sequence ID" value="NZ_OBEN01000015.1"/>
</dbReference>
<keyword evidence="3" id="KW-1185">Reference proteome</keyword>
<gene>
    <name evidence="2" type="ORF">SAMN06265353_1696</name>
</gene>
<accession>A0A285P670</accession>
<protein>
    <submittedName>
        <fullName evidence="2">Uncharacterized protein</fullName>
    </submittedName>
</protein>
<dbReference type="Proteomes" id="UP000218627">
    <property type="component" value="Unassembled WGS sequence"/>
</dbReference>
<keyword evidence="1" id="KW-1133">Transmembrane helix</keyword>
<name>A0A285P670_9AQUI</name>
<evidence type="ECO:0000313" key="3">
    <source>
        <dbReference type="Proteomes" id="UP000218627"/>
    </source>
</evidence>
<reference evidence="3" key="1">
    <citation type="submission" date="2017-09" db="EMBL/GenBank/DDBJ databases">
        <authorList>
            <person name="Varghese N."/>
            <person name="Submissions S."/>
        </authorList>
    </citation>
    <scope>NUCLEOTIDE SEQUENCE [LARGE SCALE GENOMIC DNA]</scope>
    <source>
        <strain evidence="3">DSM 2913</strain>
    </source>
</reference>
<sequence>MDILQQAQQAVSGLVSGVQGLLGAVASILIFFVTYKIIKRALGKA</sequence>
<dbReference type="AlphaFoldDB" id="A0A285P670"/>
<dbReference type="EMBL" id="OBEN01000015">
    <property type="protein sequence ID" value="SNZ16747.1"/>
    <property type="molecule type" value="Genomic_DNA"/>
</dbReference>
<feature type="transmembrane region" description="Helical" evidence="1">
    <location>
        <begin position="20"/>
        <end position="38"/>
    </location>
</feature>